<keyword evidence="1" id="KW-1185">Reference proteome</keyword>
<dbReference type="RefSeq" id="XP_073931359.1">
    <property type="nucleotide sequence ID" value="XM_074075258.1"/>
</dbReference>
<evidence type="ECO:0000313" key="1">
    <source>
        <dbReference type="Proteomes" id="UP001732720"/>
    </source>
</evidence>
<sequence>MVMRGEFFSQSQRSPVPFSAPALPLTWQHEHMVYLAASDYVFNTASRVYHQAGHMNIVIQNEHLKNLINLAANESAKKWRKQNWKPSCLISRSTPLTTMMSCFSSNLLLIPLQMPLKSPIQLHTNAFRALVPQLSRSYPNMEMELEASPESEPLLMFTPGNVTLLPVIDIQAFALLPNSSDRKPLFQIRVKTNISVTIGVNSSRIVGSVTLGSKLNLKLKHSNFSFVNDSRDFRRHNKVLDTDALQAPRK</sequence>
<accession>A0AC58MPM7</accession>
<proteinExistence type="predicted"/>
<organism evidence="1 2">
    <name type="scientific">Castor canadensis</name>
    <name type="common">American beaver</name>
    <dbReference type="NCBI Taxonomy" id="51338"/>
    <lineage>
        <taxon>Eukaryota</taxon>
        <taxon>Metazoa</taxon>
        <taxon>Chordata</taxon>
        <taxon>Craniata</taxon>
        <taxon>Vertebrata</taxon>
        <taxon>Euteleostomi</taxon>
        <taxon>Mammalia</taxon>
        <taxon>Eutheria</taxon>
        <taxon>Euarchontoglires</taxon>
        <taxon>Glires</taxon>
        <taxon>Rodentia</taxon>
        <taxon>Castorimorpha</taxon>
        <taxon>Castoridae</taxon>
        <taxon>Castor</taxon>
    </lineage>
</organism>
<reference evidence="2" key="1">
    <citation type="submission" date="2025-08" db="UniProtKB">
        <authorList>
            <consortium name="RefSeq"/>
        </authorList>
    </citation>
    <scope>IDENTIFICATION</scope>
</reference>
<protein>
    <submittedName>
        <fullName evidence="2">Lipopolysaccharide-binding protein-like</fullName>
    </submittedName>
</protein>
<name>A0AC58MPM7_CASCN</name>
<gene>
    <name evidence="2" type="primary">LOC141423479</name>
</gene>
<dbReference type="Proteomes" id="UP001732720">
    <property type="component" value="Chromosome 5"/>
</dbReference>
<evidence type="ECO:0000313" key="2">
    <source>
        <dbReference type="RefSeq" id="XP_073931359.1"/>
    </source>
</evidence>